<dbReference type="SUPFAM" id="SSF51556">
    <property type="entry name" value="Metallo-dependent hydrolases"/>
    <property type="match status" value="1"/>
</dbReference>
<feature type="domain" description="Amidohydrolase-related" evidence="3">
    <location>
        <begin position="128"/>
        <end position="502"/>
    </location>
</feature>
<dbReference type="InterPro" id="IPR050287">
    <property type="entry name" value="MTA/SAH_deaminase"/>
</dbReference>
<dbReference type="OrthoDB" id="3204583at2"/>
<dbReference type="AlphaFoldDB" id="A0A516GF42"/>
<dbReference type="SUPFAM" id="SSF51338">
    <property type="entry name" value="Composite domain of metallo-dependent hydrolases"/>
    <property type="match status" value="1"/>
</dbReference>
<evidence type="ECO:0000313" key="5">
    <source>
        <dbReference type="EMBL" id="QDO90136.1"/>
    </source>
</evidence>
<dbReference type="NCBIfam" id="NF006681">
    <property type="entry name" value="PRK09229.1-2"/>
    <property type="match status" value="1"/>
</dbReference>
<evidence type="ECO:0000256" key="2">
    <source>
        <dbReference type="SAM" id="MobiDB-lite"/>
    </source>
</evidence>
<gene>
    <name evidence="5" type="ORF">FNH13_00035</name>
</gene>
<evidence type="ECO:0000313" key="6">
    <source>
        <dbReference type="Proteomes" id="UP000315395"/>
    </source>
</evidence>
<dbReference type="InterPro" id="IPR011059">
    <property type="entry name" value="Metal-dep_hydrolase_composite"/>
</dbReference>
<dbReference type="Pfam" id="PF22429">
    <property type="entry name" value="HutF_N"/>
    <property type="match status" value="1"/>
</dbReference>
<dbReference type="Gene3D" id="2.30.40.10">
    <property type="entry name" value="Urease, subunit C, domain 1"/>
    <property type="match status" value="1"/>
</dbReference>
<accession>A0A516GF42</accession>
<feature type="region of interest" description="Disordered" evidence="2">
    <location>
        <begin position="39"/>
        <end position="75"/>
    </location>
</feature>
<name>A0A516GF42_9MICO</name>
<organism evidence="5 6">
    <name type="scientific">Ornithinimicrobium ciconiae</name>
    <dbReference type="NCBI Taxonomy" id="2594265"/>
    <lineage>
        <taxon>Bacteria</taxon>
        <taxon>Bacillati</taxon>
        <taxon>Actinomycetota</taxon>
        <taxon>Actinomycetes</taxon>
        <taxon>Micrococcales</taxon>
        <taxon>Ornithinimicrobiaceae</taxon>
        <taxon>Ornithinimicrobium</taxon>
    </lineage>
</organism>
<dbReference type="GO" id="GO:0050416">
    <property type="term" value="F:formimidoylglutamate deiminase activity"/>
    <property type="evidence" value="ECO:0007669"/>
    <property type="project" value="UniProtKB-EC"/>
</dbReference>
<feature type="compositionally biased region" description="Basic and acidic residues" evidence="2">
    <location>
        <begin position="39"/>
        <end position="56"/>
    </location>
</feature>
<protein>
    <submittedName>
        <fullName evidence="5">Formimidoylglutamate deiminase</fullName>
        <ecNumber evidence="5">3.5.3.13</ecNumber>
    </submittedName>
</protein>
<dbReference type="EMBL" id="CP041616">
    <property type="protein sequence ID" value="QDO90136.1"/>
    <property type="molecule type" value="Genomic_DNA"/>
</dbReference>
<dbReference type="InterPro" id="IPR032466">
    <property type="entry name" value="Metal_Hydrolase"/>
</dbReference>
<keyword evidence="6" id="KW-1185">Reference proteome</keyword>
<evidence type="ECO:0000256" key="1">
    <source>
        <dbReference type="ARBA" id="ARBA00022801"/>
    </source>
</evidence>
<keyword evidence="1 5" id="KW-0378">Hydrolase</keyword>
<dbReference type="EC" id="3.5.3.13" evidence="5"/>
<dbReference type="InterPro" id="IPR055156">
    <property type="entry name" value="HutF-like_N"/>
</dbReference>
<dbReference type="InterPro" id="IPR010252">
    <property type="entry name" value="HutF"/>
</dbReference>
<proteinExistence type="predicted"/>
<evidence type="ECO:0000259" key="3">
    <source>
        <dbReference type="Pfam" id="PF01979"/>
    </source>
</evidence>
<feature type="compositionally biased region" description="Polar residues" evidence="2">
    <location>
        <begin position="57"/>
        <end position="69"/>
    </location>
</feature>
<dbReference type="PANTHER" id="PTHR43794">
    <property type="entry name" value="AMINOHYDROLASE SSNA-RELATED"/>
    <property type="match status" value="1"/>
</dbReference>
<reference evidence="5 6" key="1">
    <citation type="submission" date="2019-07" db="EMBL/GenBank/DDBJ databases">
        <title>complete genome sequencing of Ornithinimicrobium sp. H23M54.</title>
        <authorList>
            <person name="Bae J.-W."/>
            <person name="Lee S.-Y."/>
        </authorList>
    </citation>
    <scope>NUCLEOTIDE SEQUENCE [LARGE SCALE GENOMIC DNA]</scope>
    <source>
        <strain evidence="5 6">H23M54</strain>
    </source>
</reference>
<dbReference type="Gene3D" id="3.20.20.140">
    <property type="entry name" value="Metal-dependent hydrolases"/>
    <property type="match status" value="1"/>
</dbReference>
<sequence>MADLGEVEPLLRAVADHEVVTVGSPADAVAQLLSAVSADREGLGPSHGDDGRERARQNLSKNAQETIKTSPKIGGEGERKWHAEWALLPDGLARDVLFVVDGGRFVAVTPGVPSAQAASDGAERLPGVVLPGLANCHSHAFHRALRGRTHHGGGTFWTWREGMYAVANRLDPDSYLALARVTYAEMALAGITAVGEFHYLHHGPDGTPYEDPNAMGLALVEAARDAGIRLTLLDTLYLAGGLTADGHTPLEGPQRRFGDRDVAAWAQRVSGLRVHTSGGPAHLRLGGAIHSVRAVPRDQLALAPDCGVADGMDPLHIHLSEQPAENEATLAAHGLTPTQLLAEEGVLAPNLTAVHATHLTGTDIGLLAAAHTTACFCPTTERDLADGIGPARALADAGVRLSLGSDQHAVIDLIEEARALEMHERLHSLQRGRFTPEQLLTAATAHATIGWQDAGRLEVGARADLVAVRLDSPRTAGSDPGQILLTASAADVDTVVVDGHQVVSEGRHRLEGTSRLGTQLTAVLNPLWDSLPPTRNTAGD</sequence>
<dbReference type="Pfam" id="PF01979">
    <property type="entry name" value="Amidohydro_1"/>
    <property type="match status" value="1"/>
</dbReference>
<dbReference type="KEGG" id="orz:FNH13_00035"/>
<dbReference type="Proteomes" id="UP000315395">
    <property type="component" value="Chromosome"/>
</dbReference>
<dbReference type="NCBIfam" id="TIGR02022">
    <property type="entry name" value="hutF"/>
    <property type="match status" value="1"/>
</dbReference>
<dbReference type="InterPro" id="IPR006680">
    <property type="entry name" value="Amidohydro-rel"/>
</dbReference>
<feature type="domain" description="Formimidoylglutamate deiminase N-terminal" evidence="4">
    <location>
        <begin position="82"/>
        <end position="117"/>
    </location>
</feature>
<evidence type="ECO:0000259" key="4">
    <source>
        <dbReference type="Pfam" id="PF22429"/>
    </source>
</evidence>
<dbReference type="PANTHER" id="PTHR43794:SF11">
    <property type="entry name" value="AMIDOHYDROLASE-RELATED DOMAIN-CONTAINING PROTEIN"/>
    <property type="match status" value="1"/>
</dbReference>